<feature type="signal peptide" evidence="1">
    <location>
        <begin position="1"/>
        <end position="27"/>
    </location>
</feature>
<dbReference type="Proteomes" id="UP001371456">
    <property type="component" value="Unassembled WGS sequence"/>
</dbReference>
<reference evidence="2 3" key="1">
    <citation type="submission" date="2024-02" db="EMBL/GenBank/DDBJ databases">
        <title>de novo genome assembly of Solanum bulbocastanum strain 11H21.</title>
        <authorList>
            <person name="Hosaka A.J."/>
        </authorList>
    </citation>
    <scope>NUCLEOTIDE SEQUENCE [LARGE SCALE GENOMIC DNA]</scope>
    <source>
        <tissue evidence="2">Young leaves</tissue>
    </source>
</reference>
<keyword evidence="1" id="KW-0732">Signal</keyword>
<dbReference type="PANTHER" id="PTHR34961">
    <property type="entry name" value="TRANSMEMBRANE PROTEIN"/>
    <property type="match status" value="1"/>
</dbReference>
<evidence type="ECO:0000313" key="3">
    <source>
        <dbReference type="Proteomes" id="UP001371456"/>
    </source>
</evidence>
<accession>A0AAN8TLM8</accession>
<dbReference type="AlphaFoldDB" id="A0AAN8TLM8"/>
<protein>
    <submittedName>
        <fullName evidence="2">Uncharacterized protein</fullName>
    </submittedName>
</protein>
<feature type="chain" id="PRO_5043010765" evidence="1">
    <location>
        <begin position="28"/>
        <end position="84"/>
    </location>
</feature>
<gene>
    <name evidence="2" type="ORF">RDI58_013744</name>
</gene>
<evidence type="ECO:0000313" key="2">
    <source>
        <dbReference type="EMBL" id="KAK6789944.1"/>
    </source>
</evidence>
<proteinExistence type="predicted"/>
<comment type="caution">
    <text evidence="2">The sequence shown here is derived from an EMBL/GenBank/DDBJ whole genome shotgun (WGS) entry which is preliminary data.</text>
</comment>
<dbReference type="PANTHER" id="PTHR34961:SF1">
    <property type="entry name" value="ROOT MERISTEM GROWTH FACTOR 10"/>
    <property type="match status" value="1"/>
</dbReference>
<dbReference type="InterPro" id="IPR053313">
    <property type="entry name" value="RGF"/>
</dbReference>
<evidence type="ECO:0000256" key="1">
    <source>
        <dbReference type="SAM" id="SignalP"/>
    </source>
</evidence>
<organism evidence="2 3">
    <name type="scientific">Solanum bulbocastanum</name>
    <name type="common">Wild potato</name>
    <dbReference type="NCBI Taxonomy" id="147425"/>
    <lineage>
        <taxon>Eukaryota</taxon>
        <taxon>Viridiplantae</taxon>
        <taxon>Streptophyta</taxon>
        <taxon>Embryophyta</taxon>
        <taxon>Tracheophyta</taxon>
        <taxon>Spermatophyta</taxon>
        <taxon>Magnoliopsida</taxon>
        <taxon>eudicotyledons</taxon>
        <taxon>Gunneridae</taxon>
        <taxon>Pentapetalae</taxon>
        <taxon>asterids</taxon>
        <taxon>lamiids</taxon>
        <taxon>Solanales</taxon>
        <taxon>Solanaceae</taxon>
        <taxon>Solanoideae</taxon>
        <taxon>Solaneae</taxon>
        <taxon>Solanum</taxon>
    </lineage>
</organism>
<dbReference type="EMBL" id="JBANQN010000005">
    <property type="protein sequence ID" value="KAK6789944.1"/>
    <property type="molecule type" value="Genomic_DNA"/>
</dbReference>
<name>A0AAN8TLM8_SOLBU</name>
<sequence>MYNSSQMSMITISSLVTIFLLFHACNARSLGLLNKSEEINPSMSRVSIPSGSDLEVEVSKKNKKREAEYNLDYLPPRTHPPSHN</sequence>
<keyword evidence="3" id="KW-1185">Reference proteome</keyword>